<accession>A0AAV4E091</accession>
<comment type="caution">
    <text evidence="1">The sequence shown here is derived from an EMBL/GenBank/DDBJ whole genome shotgun (WGS) entry which is preliminary data.</text>
</comment>
<dbReference type="Proteomes" id="UP000735302">
    <property type="component" value="Unassembled WGS sequence"/>
</dbReference>
<keyword evidence="2" id="KW-1185">Reference proteome</keyword>
<reference evidence="1 2" key="1">
    <citation type="journal article" date="2021" name="Elife">
        <title>Chloroplast acquisition without the gene transfer in kleptoplastic sea slugs, Plakobranchus ocellatus.</title>
        <authorList>
            <person name="Maeda T."/>
            <person name="Takahashi S."/>
            <person name="Yoshida T."/>
            <person name="Shimamura S."/>
            <person name="Takaki Y."/>
            <person name="Nagai Y."/>
            <person name="Toyoda A."/>
            <person name="Suzuki Y."/>
            <person name="Arimoto A."/>
            <person name="Ishii H."/>
            <person name="Satoh N."/>
            <person name="Nishiyama T."/>
            <person name="Hasebe M."/>
            <person name="Maruyama T."/>
            <person name="Minagawa J."/>
            <person name="Obokata J."/>
            <person name="Shigenobu S."/>
        </authorList>
    </citation>
    <scope>NUCLEOTIDE SEQUENCE [LARGE SCALE GENOMIC DNA]</scope>
</reference>
<proteinExistence type="predicted"/>
<sequence length="108" mass="13239">MLWAEMEKNYEILKFTDQKPSLLETVRQKQLKIVWASFRRTGIENLLIYRKTREKMNWGQQIQCYIDRLRRFITCKGETLTILEVFFFNMDQDQWKSVVLDVYARTYT</sequence>
<evidence type="ECO:0000313" key="1">
    <source>
        <dbReference type="EMBL" id="GFO49755.1"/>
    </source>
</evidence>
<organism evidence="1 2">
    <name type="scientific">Plakobranchus ocellatus</name>
    <dbReference type="NCBI Taxonomy" id="259542"/>
    <lineage>
        <taxon>Eukaryota</taxon>
        <taxon>Metazoa</taxon>
        <taxon>Spiralia</taxon>
        <taxon>Lophotrochozoa</taxon>
        <taxon>Mollusca</taxon>
        <taxon>Gastropoda</taxon>
        <taxon>Heterobranchia</taxon>
        <taxon>Euthyneura</taxon>
        <taxon>Panpulmonata</taxon>
        <taxon>Sacoglossa</taxon>
        <taxon>Placobranchoidea</taxon>
        <taxon>Plakobranchidae</taxon>
        <taxon>Plakobranchus</taxon>
    </lineage>
</organism>
<gene>
    <name evidence="1" type="ORF">PoB_007626000</name>
</gene>
<name>A0AAV4E091_9GAST</name>
<protein>
    <submittedName>
        <fullName evidence="1">Uncharacterized protein</fullName>
    </submittedName>
</protein>
<dbReference type="EMBL" id="BLXT01008499">
    <property type="protein sequence ID" value="GFO49755.1"/>
    <property type="molecule type" value="Genomic_DNA"/>
</dbReference>
<dbReference type="AlphaFoldDB" id="A0AAV4E091"/>
<evidence type="ECO:0000313" key="2">
    <source>
        <dbReference type="Proteomes" id="UP000735302"/>
    </source>
</evidence>